<dbReference type="Proteomes" id="UP001055125">
    <property type="component" value="Unassembled WGS sequence"/>
</dbReference>
<dbReference type="RefSeq" id="WP_238246005.1">
    <property type="nucleotide sequence ID" value="NZ_BPQP01000072.1"/>
</dbReference>
<comment type="caution">
    <text evidence="2">The sequence shown here is derived from an EMBL/GenBank/DDBJ whole genome shotgun (WGS) entry which is preliminary data.</text>
</comment>
<keyword evidence="3" id="KW-1185">Reference proteome</keyword>
<feature type="compositionally biased region" description="Basic and acidic residues" evidence="1">
    <location>
        <begin position="1"/>
        <end position="11"/>
    </location>
</feature>
<protein>
    <submittedName>
        <fullName evidence="2">Uncharacterized protein</fullName>
    </submittedName>
</protein>
<evidence type="ECO:0000313" key="2">
    <source>
        <dbReference type="EMBL" id="GJD96912.1"/>
    </source>
</evidence>
<proteinExistence type="predicted"/>
<evidence type="ECO:0000256" key="1">
    <source>
        <dbReference type="SAM" id="MobiDB-lite"/>
    </source>
</evidence>
<feature type="region of interest" description="Disordered" evidence="1">
    <location>
        <begin position="1"/>
        <end position="63"/>
    </location>
</feature>
<sequence>MTEKKPLHAEDPGEVGGTGAEGHGTRTVEIGAGGETPKPKIEGIHATESVDPAEDPGIQNSVA</sequence>
<reference evidence="2" key="2">
    <citation type="submission" date="2021-08" db="EMBL/GenBank/DDBJ databases">
        <authorList>
            <person name="Tani A."/>
            <person name="Ola A."/>
            <person name="Ogura Y."/>
            <person name="Katsura K."/>
            <person name="Hayashi T."/>
        </authorList>
    </citation>
    <scope>NUCLEOTIDE SEQUENCE</scope>
    <source>
        <strain evidence="2">DSM 19015</strain>
    </source>
</reference>
<accession>A0ABQ4S582</accession>
<name>A0ABQ4S582_9HYPH</name>
<reference evidence="2" key="1">
    <citation type="journal article" date="2021" name="Front. Microbiol.">
        <title>Comprehensive Comparative Genomics and Phenotyping of Methylobacterium Species.</title>
        <authorList>
            <person name="Alessa O."/>
            <person name="Ogura Y."/>
            <person name="Fujitani Y."/>
            <person name="Takami H."/>
            <person name="Hayashi T."/>
            <person name="Sahin N."/>
            <person name="Tani A."/>
        </authorList>
    </citation>
    <scope>NUCLEOTIDE SEQUENCE</scope>
    <source>
        <strain evidence="2">DSM 19015</strain>
    </source>
</reference>
<dbReference type="EMBL" id="BPQP01000072">
    <property type="protein sequence ID" value="GJD96912.1"/>
    <property type="molecule type" value="Genomic_DNA"/>
</dbReference>
<organism evidence="2 3">
    <name type="scientific">Methylobacterium iners</name>
    <dbReference type="NCBI Taxonomy" id="418707"/>
    <lineage>
        <taxon>Bacteria</taxon>
        <taxon>Pseudomonadati</taxon>
        <taxon>Pseudomonadota</taxon>
        <taxon>Alphaproteobacteria</taxon>
        <taxon>Hyphomicrobiales</taxon>
        <taxon>Methylobacteriaceae</taxon>
        <taxon>Methylobacterium</taxon>
    </lineage>
</organism>
<gene>
    <name evidence="2" type="ORF">OCOJLMKI_4139</name>
</gene>
<evidence type="ECO:0000313" key="3">
    <source>
        <dbReference type="Proteomes" id="UP001055125"/>
    </source>
</evidence>